<name>A0A9Q0KWD4_9MAGN</name>
<comment type="similarity">
    <text evidence="8">Belongs to the NFYA/HAP2 subunit family.</text>
</comment>
<dbReference type="GO" id="GO:0016602">
    <property type="term" value="C:CCAAT-binding factor complex"/>
    <property type="evidence" value="ECO:0007669"/>
    <property type="project" value="InterPro"/>
</dbReference>
<keyword evidence="5 8" id="KW-0804">Transcription</keyword>
<organism evidence="10 11">
    <name type="scientific">Protea cynaroides</name>
    <dbReference type="NCBI Taxonomy" id="273540"/>
    <lineage>
        <taxon>Eukaryota</taxon>
        <taxon>Viridiplantae</taxon>
        <taxon>Streptophyta</taxon>
        <taxon>Embryophyta</taxon>
        <taxon>Tracheophyta</taxon>
        <taxon>Spermatophyta</taxon>
        <taxon>Magnoliopsida</taxon>
        <taxon>Proteales</taxon>
        <taxon>Proteaceae</taxon>
        <taxon>Protea</taxon>
    </lineage>
</organism>
<dbReference type="PANTHER" id="PTHR12632">
    <property type="entry name" value="TRANSCRIPTION FACTOR NF-Y ALPHA-RELATED"/>
    <property type="match status" value="1"/>
</dbReference>
<keyword evidence="3 8" id="KW-0238">DNA-binding</keyword>
<dbReference type="Proteomes" id="UP001141806">
    <property type="component" value="Unassembled WGS sequence"/>
</dbReference>
<dbReference type="GO" id="GO:0003700">
    <property type="term" value="F:DNA-binding transcription factor activity"/>
    <property type="evidence" value="ECO:0007669"/>
    <property type="project" value="UniProtKB-UniRule"/>
</dbReference>
<keyword evidence="2 8" id="KW-0805">Transcription regulation</keyword>
<dbReference type="Gene3D" id="6.10.250.2430">
    <property type="match status" value="1"/>
</dbReference>
<accession>A0A9Q0KWD4</accession>
<feature type="region of interest" description="Disordered" evidence="9">
    <location>
        <begin position="228"/>
        <end position="274"/>
    </location>
</feature>
<keyword evidence="4" id="KW-0010">Activator</keyword>
<dbReference type="PRINTS" id="PR00616">
    <property type="entry name" value="CCAATSUBUNTB"/>
</dbReference>
<keyword evidence="6 8" id="KW-0539">Nucleus</keyword>
<dbReference type="EMBL" id="JAMYWD010000002">
    <property type="protein sequence ID" value="KAJ4977921.1"/>
    <property type="molecule type" value="Genomic_DNA"/>
</dbReference>
<evidence type="ECO:0000256" key="9">
    <source>
        <dbReference type="SAM" id="MobiDB-lite"/>
    </source>
</evidence>
<evidence type="ECO:0000256" key="8">
    <source>
        <dbReference type="RuleBase" id="RU367155"/>
    </source>
</evidence>
<evidence type="ECO:0000256" key="6">
    <source>
        <dbReference type="ARBA" id="ARBA00023242"/>
    </source>
</evidence>
<evidence type="ECO:0000256" key="7">
    <source>
        <dbReference type="ARBA" id="ARBA00025911"/>
    </source>
</evidence>
<protein>
    <recommendedName>
        <fullName evidence="8">Nuclear transcription factor Y subunit</fullName>
    </recommendedName>
</protein>
<dbReference type="Pfam" id="PF02045">
    <property type="entry name" value="CBFB_NFYA"/>
    <property type="match status" value="1"/>
</dbReference>
<comment type="subunit">
    <text evidence="7">Heterotrimeric transcription factor composed of three components, NF-YA, NF-YB and NF-YC. NF-YB and NF-YC must interact and dimerize for NF-YA association and DNA binding.</text>
</comment>
<comment type="caution">
    <text evidence="10">The sequence shown here is derived from an EMBL/GenBank/DDBJ whole genome shotgun (WGS) entry which is preliminary data.</text>
</comment>
<sequence>MQTICAKEHGINFNNPFCQLSPVTSVPWWSALGSQPVYHGELFGQVKSLSVGFANGGDPFQAVSRKIQRETDPAPHKENNSTAQFTIFHGDGKHSVKAQKAQQLPSIISRQSSLPEYQACVELGLAQPMVSTNYPYTDQCYGVFTTYGAQTAGRKLLPLTLTTDDGPIYVNAKQYHGIIKRRKSRAKAELENKVIKNRKPYLHESRHLHAMRRARGCGGRFLKTKNAKSGKVVTETSNAGEGQLSQSNGSPSSEALQSESGNLNSSKEASGGGSILSGSEVTSVYSGDLNYFQIDHLRPSTFRAFSNFMVSGQGINISNKWVAEDGCCDLLKI</sequence>
<evidence type="ECO:0000256" key="2">
    <source>
        <dbReference type="ARBA" id="ARBA00023015"/>
    </source>
</evidence>
<dbReference type="OrthoDB" id="1097733at2759"/>
<evidence type="ECO:0000256" key="3">
    <source>
        <dbReference type="ARBA" id="ARBA00023125"/>
    </source>
</evidence>
<dbReference type="PROSITE" id="PS00686">
    <property type="entry name" value="NFYA_HAP2_1"/>
    <property type="match status" value="1"/>
</dbReference>
<evidence type="ECO:0000313" key="10">
    <source>
        <dbReference type="EMBL" id="KAJ4977921.1"/>
    </source>
</evidence>
<dbReference type="GO" id="GO:0003677">
    <property type="term" value="F:DNA binding"/>
    <property type="evidence" value="ECO:0007669"/>
    <property type="project" value="UniProtKB-KW"/>
</dbReference>
<comment type="subcellular location">
    <subcellularLocation>
        <location evidence="1 8">Nucleus</location>
    </subcellularLocation>
</comment>
<dbReference type="InterPro" id="IPR001289">
    <property type="entry name" value="NFYA"/>
</dbReference>
<comment type="function">
    <text evidence="8">Component of the sequence-specific heterotrimeric transcription factor (NF-Y) which specifically recognizes a 5'-CCAAT-3' box motif found in the promoters of its target genes.</text>
</comment>
<feature type="compositionally biased region" description="Polar residues" evidence="9">
    <location>
        <begin position="234"/>
        <end position="268"/>
    </location>
</feature>
<evidence type="ECO:0000313" key="11">
    <source>
        <dbReference type="Proteomes" id="UP001141806"/>
    </source>
</evidence>
<dbReference type="PROSITE" id="PS51152">
    <property type="entry name" value="NFYA_HAP2_2"/>
    <property type="match status" value="1"/>
</dbReference>
<keyword evidence="11" id="KW-1185">Reference proteome</keyword>
<reference evidence="10" key="1">
    <citation type="journal article" date="2023" name="Plant J.">
        <title>The genome of the king protea, Protea cynaroides.</title>
        <authorList>
            <person name="Chang J."/>
            <person name="Duong T.A."/>
            <person name="Schoeman C."/>
            <person name="Ma X."/>
            <person name="Roodt D."/>
            <person name="Barker N."/>
            <person name="Li Z."/>
            <person name="Van de Peer Y."/>
            <person name="Mizrachi E."/>
        </authorList>
    </citation>
    <scope>NUCLEOTIDE SEQUENCE</scope>
    <source>
        <tissue evidence="10">Young leaves</tissue>
    </source>
</reference>
<dbReference type="InterPro" id="IPR018362">
    <property type="entry name" value="CCAAT-binding_factor_CS"/>
</dbReference>
<dbReference type="AlphaFoldDB" id="A0A9Q0KWD4"/>
<gene>
    <name evidence="10" type="ORF">NE237_008701</name>
</gene>
<evidence type="ECO:0000256" key="1">
    <source>
        <dbReference type="ARBA" id="ARBA00004123"/>
    </source>
</evidence>
<evidence type="ECO:0000256" key="5">
    <source>
        <dbReference type="ARBA" id="ARBA00023163"/>
    </source>
</evidence>
<proteinExistence type="inferred from homology"/>
<evidence type="ECO:0000256" key="4">
    <source>
        <dbReference type="ARBA" id="ARBA00023159"/>
    </source>
</evidence>
<dbReference type="SMART" id="SM00521">
    <property type="entry name" value="CBF"/>
    <property type="match status" value="1"/>
</dbReference>